<evidence type="ECO:0000313" key="3">
    <source>
        <dbReference type="EMBL" id="PTL72348.1"/>
    </source>
</evidence>
<feature type="region of interest" description="Disordered" evidence="1">
    <location>
        <begin position="1"/>
        <end position="22"/>
    </location>
</feature>
<evidence type="ECO:0000313" key="4">
    <source>
        <dbReference type="Proteomes" id="UP000241085"/>
    </source>
</evidence>
<reference evidence="3 4" key="1">
    <citation type="submission" date="2018-03" db="EMBL/GenBank/DDBJ databases">
        <title>Bacteriophage NCPPB3778 and a type I-E CRISPR drive the evolution of the US Biological Select Agent, Rathayibacter toxicus.</title>
        <authorList>
            <person name="Davis E.W.II."/>
            <person name="Tabima J.F."/>
            <person name="Weisberg A.J."/>
            <person name="Dantas Lopes L."/>
            <person name="Wiseman M.S."/>
            <person name="Wiseman M.S."/>
            <person name="Pupko T."/>
            <person name="Belcher M.S."/>
            <person name="Sechler A.J."/>
            <person name="Tancos M.A."/>
            <person name="Schroeder B.K."/>
            <person name="Murray T.D."/>
            <person name="Luster D.G."/>
            <person name="Schneider W.L."/>
            <person name="Rogers E."/>
            <person name="Andreote F.D."/>
            <person name="Grunwald N.J."/>
            <person name="Putnam M.L."/>
            <person name="Chang J.H."/>
        </authorList>
    </citation>
    <scope>NUCLEOTIDE SEQUENCE [LARGE SCALE GENOMIC DNA]</scope>
    <source>
        <strain evidence="3 4">DSM 15933</strain>
    </source>
</reference>
<organism evidence="3 4">
    <name type="scientific">Rathayibacter caricis DSM 15933</name>
    <dbReference type="NCBI Taxonomy" id="1328867"/>
    <lineage>
        <taxon>Bacteria</taxon>
        <taxon>Bacillati</taxon>
        <taxon>Actinomycetota</taxon>
        <taxon>Actinomycetes</taxon>
        <taxon>Micrococcales</taxon>
        <taxon>Microbacteriaceae</taxon>
        <taxon>Rathayibacter</taxon>
    </lineage>
</organism>
<evidence type="ECO:0000256" key="2">
    <source>
        <dbReference type="SAM" id="Phobius"/>
    </source>
</evidence>
<protein>
    <submittedName>
        <fullName evidence="3">Uncharacterized protein</fullName>
    </submittedName>
</protein>
<proteinExistence type="predicted"/>
<accession>A0A2T4US35</accession>
<dbReference type="EMBL" id="PZPL01000001">
    <property type="protein sequence ID" value="PTL72348.1"/>
    <property type="molecule type" value="Genomic_DNA"/>
</dbReference>
<feature type="compositionally biased region" description="Basic and acidic residues" evidence="1">
    <location>
        <begin position="8"/>
        <end position="22"/>
    </location>
</feature>
<keyword evidence="4" id="KW-1185">Reference proteome</keyword>
<dbReference type="RefSeq" id="WP_107574069.1">
    <property type="nucleotide sequence ID" value="NZ_PZPL01000001.1"/>
</dbReference>
<keyword evidence="2" id="KW-0812">Transmembrane</keyword>
<comment type="caution">
    <text evidence="3">The sequence shown here is derived from an EMBL/GenBank/DDBJ whole genome shotgun (WGS) entry which is preliminary data.</text>
</comment>
<evidence type="ECO:0000256" key="1">
    <source>
        <dbReference type="SAM" id="MobiDB-lite"/>
    </source>
</evidence>
<keyword evidence="2" id="KW-0472">Membrane</keyword>
<dbReference type="Proteomes" id="UP000241085">
    <property type="component" value="Unassembled WGS sequence"/>
</dbReference>
<name>A0A2T4US35_9MICO</name>
<keyword evidence="2" id="KW-1133">Transmembrane helix</keyword>
<feature type="transmembrane region" description="Helical" evidence="2">
    <location>
        <begin position="55"/>
        <end position="77"/>
    </location>
</feature>
<dbReference type="AlphaFoldDB" id="A0A2T4US35"/>
<sequence>MTDEDELRELQRRAYGRRPDLEPRELARLRTLESGGPLLAEEPDSAPRPRISRALALLWAASLVVAVAAGVGATLWATTAPDREVASLPLTPAEDLPRFGGAESTLASAPFHGLRLVKRPSGDDGGACLSVVLAASGESVIVSSGCSARSFPATAQLTVSSSLPEELREEFGEGSGLRFVLEGETVHVRADR</sequence>
<gene>
    <name evidence="3" type="ORF">C1I63_05455</name>
</gene>